<dbReference type="Pfam" id="PF08621">
    <property type="entry name" value="RPAP1_N"/>
    <property type="match status" value="1"/>
</dbReference>
<dbReference type="OrthoDB" id="348201at2759"/>
<protein>
    <submittedName>
        <fullName evidence="5">RNA polymerase II-associated protein 1</fullName>
    </submittedName>
</protein>
<evidence type="ECO:0000259" key="4">
    <source>
        <dbReference type="Pfam" id="PF08621"/>
    </source>
</evidence>
<dbReference type="AlphaFoldDB" id="A0A167IXU7"/>
<dbReference type="InterPro" id="IPR013929">
    <property type="entry name" value="RPAP1_C"/>
</dbReference>
<organism evidence="5 6">
    <name type="scientific">Metarhizium rileyi (strain RCEF 4871)</name>
    <name type="common">Nomuraea rileyi</name>
    <dbReference type="NCBI Taxonomy" id="1649241"/>
    <lineage>
        <taxon>Eukaryota</taxon>
        <taxon>Fungi</taxon>
        <taxon>Dikarya</taxon>
        <taxon>Ascomycota</taxon>
        <taxon>Pezizomycotina</taxon>
        <taxon>Sordariomycetes</taxon>
        <taxon>Hypocreomycetidae</taxon>
        <taxon>Hypocreales</taxon>
        <taxon>Clavicipitaceae</taxon>
        <taxon>Metarhizium</taxon>
    </lineage>
</organism>
<dbReference type="STRING" id="1081105.A0A167IXU7"/>
<dbReference type="GO" id="GO:0006366">
    <property type="term" value="P:transcription by RNA polymerase II"/>
    <property type="evidence" value="ECO:0007669"/>
    <property type="project" value="InterPro"/>
</dbReference>
<dbReference type="InterPro" id="IPR039913">
    <property type="entry name" value="RPAP1/Rba50"/>
</dbReference>
<accession>A0A167IXU7</accession>
<proteinExistence type="inferred from homology"/>
<dbReference type="EMBL" id="AZHC01000003">
    <property type="protein sequence ID" value="OAA49576.1"/>
    <property type="molecule type" value="Genomic_DNA"/>
</dbReference>
<feature type="domain" description="RPAP1 C-terminal" evidence="3">
    <location>
        <begin position="295"/>
        <end position="361"/>
    </location>
</feature>
<dbReference type="OMA" id="DQESPYY"/>
<dbReference type="PANTHER" id="PTHR21483:SF18">
    <property type="entry name" value="RNA POLYMERASE II-ASSOCIATED PROTEIN 1"/>
    <property type="match status" value="1"/>
</dbReference>
<comment type="similarity">
    <text evidence="1">Belongs to the RPAP1 family.</text>
</comment>
<feature type="domain" description="RPAP1 N-terminal" evidence="4">
    <location>
        <begin position="89"/>
        <end position="134"/>
    </location>
</feature>
<dbReference type="Proteomes" id="UP000243498">
    <property type="component" value="Unassembled WGS sequence"/>
</dbReference>
<feature type="region of interest" description="Disordered" evidence="2">
    <location>
        <begin position="157"/>
        <end position="199"/>
    </location>
</feature>
<evidence type="ECO:0000259" key="3">
    <source>
        <dbReference type="Pfam" id="PF08620"/>
    </source>
</evidence>
<keyword evidence="6" id="KW-1185">Reference proteome</keyword>
<evidence type="ECO:0000256" key="1">
    <source>
        <dbReference type="ARBA" id="ARBA00009953"/>
    </source>
</evidence>
<evidence type="ECO:0000313" key="5">
    <source>
        <dbReference type="EMBL" id="OAA49576.1"/>
    </source>
</evidence>
<comment type="caution">
    <text evidence="5">The sequence shown here is derived from an EMBL/GenBank/DDBJ whole genome shotgun (WGS) entry which is preliminary data.</text>
</comment>
<reference evidence="5 6" key="1">
    <citation type="journal article" date="2016" name="Genome Biol. Evol.">
        <title>Divergent and convergent evolution of fungal pathogenicity.</title>
        <authorList>
            <person name="Shang Y."/>
            <person name="Xiao G."/>
            <person name="Zheng P."/>
            <person name="Cen K."/>
            <person name="Zhan S."/>
            <person name="Wang C."/>
        </authorList>
    </citation>
    <scope>NUCLEOTIDE SEQUENCE [LARGE SCALE GENOMIC DNA]</scope>
    <source>
        <strain evidence="5 6">RCEF 4871</strain>
    </source>
</reference>
<gene>
    <name evidence="5" type="ORF">NOR_01499</name>
</gene>
<feature type="compositionally biased region" description="Polar residues" evidence="2">
    <location>
        <begin position="174"/>
        <end position="189"/>
    </location>
</feature>
<evidence type="ECO:0000256" key="2">
    <source>
        <dbReference type="SAM" id="MobiDB-lite"/>
    </source>
</evidence>
<sequence length="427" mass="47448">MDPTFFIGDIIERETGEDKPVLFPAAPSSSTGFPSHKRRWNNSAFKQRRAAKLDENASLIEANARDEMKRTVEKIENPSECFGLVHEKRRIDQENRQKLAAMEPQEIAQAQEDIMTGLNPALIQRLLQRSTIDEPTGPSPFDTPDDINDTKIEAEMTSKSDAPPIETLEEQPDNEQPSIEISRSASGLASKNPAGFSSKRIADDYDEDEAPSQIPEDLFPITEQPKTAHFPVPPSLPDLDPSDPNFLATLHEKYFPELPADPSKLAWMAPVPSEHSVADKDSSYYPHPEISVSALRFDFRGRFLSPKVSRSIPSTKGLHHHGEAPEAAGYTIAELARLARSVVPAQRCMAYQTLGRILYRLGRGEWGKTDDDPIAMGIWVAVKKGRVLESLMEAAAGDGGHRGSRAYATEALWLFERGGWKEKIKGR</sequence>
<evidence type="ECO:0000313" key="6">
    <source>
        <dbReference type="Proteomes" id="UP000243498"/>
    </source>
</evidence>
<dbReference type="Pfam" id="PF08620">
    <property type="entry name" value="RPAP1_C"/>
    <property type="match status" value="1"/>
</dbReference>
<name>A0A167IXU7_METRR</name>
<dbReference type="PANTHER" id="PTHR21483">
    <property type="entry name" value="RNA POLYMERASE II-ASSOCIATED PROTEIN 1"/>
    <property type="match status" value="1"/>
</dbReference>
<dbReference type="InterPro" id="IPR013930">
    <property type="entry name" value="RPAP1_N"/>
</dbReference>